<gene>
    <name evidence="3" type="ORF">Q8791_08215</name>
</gene>
<keyword evidence="2" id="KW-0472">Membrane</keyword>
<feature type="transmembrane region" description="Helical" evidence="2">
    <location>
        <begin position="239"/>
        <end position="257"/>
    </location>
</feature>
<keyword evidence="4" id="KW-1185">Reference proteome</keyword>
<dbReference type="RefSeq" id="WP_330091002.1">
    <property type="nucleotide sequence ID" value="NZ_JAUZMY010000006.1"/>
</dbReference>
<dbReference type="InterPro" id="IPR016566">
    <property type="entry name" value="UCP010219"/>
</dbReference>
<dbReference type="EMBL" id="JAUZMY010000006">
    <property type="protein sequence ID" value="MEE2037201.1"/>
    <property type="molecule type" value="Genomic_DNA"/>
</dbReference>
<evidence type="ECO:0000256" key="2">
    <source>
        <dbReference type="SAM" id="Phobius"/>
    </source>
</evidence>
<protein>
    <submittedName>
        <fullName evidence="3">DUF3159 domain-containing protein</fullName>
    </submittedName>
</protein>
<dbReference type="Pfam" id="PF11361">
    <property type="entry name" value="DUF3159"/>
    <property type="match status" value="1"/>
</dbReference>
<evidence type="ECO:0000313" key="3">
    <source>
        <dbReference type="EMBL" id="MEE2037201.1"/>
    </source>
</evidence>
<comment type="caution">
    <text evidence="3">The sequence shown here is derived from an EMBL/GenBank/DDBJ whole genome shotgun (WGS) entry which is preliminary data.</text>
</comment>
<proteinExistence type="predicted"/>
<reference evidence="3 4" key="1">
    <citation type="submission" date="2023-08" db="EMBL/GenBank/DDBJ databases">
        <authorList>
            <person name="Girao M."/>
            <person name="Carvalho M.F."/>
        </authorList>
    </citation>
    <scope>NUCLEOTIDE SEQUENCE [LARGE SCALE GENOMIC DNA]</scope>
    <source>
        <strain evidence="3 4">CT-R113</strain>
    </source>
</reference>
<organism evidence="3 4">
    <name type="scientific">Nocardiopsis codii</name>
    <dbReference type="NCBI Taxonomy" id="3065942"/>
    <lineage>
        <taxon>Bacteria</taxon>
        <taxon>Bacillati</taxon>
        <taxon>Actinomycetota</taxon>
        <taxon>Actinomycetes</taxon>
        <taxon>Streptosporangiales</taxon>
        <taxon>Nocardiopsidaceae</taxon>
        <taxon>Nocardiopsis</taxon>
    </lineage>
</organism>
<evidence type="ECO:0000256" key="1">
    <source>
        <dbReference type="SAM" id="MobiDB-lite"/>
    </source>
</evidence>
<evidence type="ECO:0000313" key="4">
    <source>
        <dbReference type="Proteomes" id="UP001356095"/>
    </source>
</evidence>
<keyword evidence="2" id="KW-1133">Transmembrane helix</keyword>
<feature type="transmembrane region" description="Helical" evidence="2">
    <location>
        <begin position="120"/>
        <end position="137"/>
    </location>
</feature>
<accession>A0ABU7K4M6</accession>
<feature type="compositionally biased region" description="Low complexity" evidence="1">
    <location>
        <begin position="36"/>
        <end position="49"/>
    </location>
</feature>
<feature type="compositionally biased region" description="Low complexity" evidence="1">
    <location>
        <begin position="7"/>
        <end position="18"/>
    </location>
</feature>
<sequence length="280" mass="29132">MTEQQRAAGEAAPAAGADDTTEAPARDGSASGASVPEAAGEPAAPEAPAVTEDTVEALVRSQLSKALGGKRGMVEAAMPTLTFTLSYVIASDLRLSITLGVVAALILGVVRLVQRSSVQFVVTSLFGIGIAAVFAMRSGNAADAFLPGIIYNAVYSVVLSLSVLVRWPAIGLMIGPFIGNKEDFTSWRANPAVVKLASRLTWLLVLPCVVRVLVQYPLWMADTYGWADTFGLLGLSKIAMGWPLQVAAFAGMVWVLARGRTPLEDSEAGAAEGGVREAGA</sequence>
<keyword evidence="2" id="KW-0812">Transmembrane</keyword>
<dbReference type="Proteomes" id="UP001356095">
    <property type="component" value="Unassembled WGS sequence"/>
</dbReference>
<name>A0ABU7K4M6_9ACTN</name>
<feature type="region of interest" description="Disordered" evidence="1">
    <location>
        <begin position="1"/>
        <end position="51"/>
    </location>
</feature>
<feature type="transmembrane region" description="Helical" evidence="2">
    <location>
        <begin position="200"/>
        <end position="219"/>
    </location>
</feature>
<feature type="transmembrane region" description="Helical" evidence="2">
    <location>
        <begin position="149"/>
        <end position="179"/>
    </location>
</feature>
<feature type="transmembrane region" description="Helical" evidence="2">
    <location>
        <begin position="95"/>
        <end position="113"/>
    </location>
</feature>